<dbReference type="GO" id="GO:0031625">
    <property type="term" value="F:ubiquitin protein ligase binding"/>
    <property type="evidence" value="ECO:0007669"/>
    <property type="project" value="TreeGrafter"/>
</dbReference>
<dbReference type="PANTHER" id="PTHR12710">
    <property type="entry name" value="NUCLEAR PROTEIN LOCALIZATION 4"/>
    <property type="match status" value="1"/>
</dbReference>
<name>A0AA38LZV2_9CUCU</name>
<dbReference type="PROSITE" id="PS50249">
    <property type="entry name" value="MPN"/>
    <property type="match status" value="1"/>
</dbReference>
<comment type="caution">
    <text evidence="3">The sequence shown here is derived from an EMBL/GenBank/DDBJ whole genome shotgun (WGS) entry which is preliminary data.</text>
</comment>
<dbReference type="CDD" id="cd08061">
    <property type="entry name" value="MPN_NPL4"/>
    <property type="match status" value="1"/>
</dbReference>
<dbReference type="GO" id="GO:0005634">
    <property type="term" value="C:nucleus"/>
    <property type="evidence" value="ECO:0007669"/>
    <property type="project" value="TreeGrafter"/>
</dbReference>
<dbReference type="GO" id="GO:0006511">
    <property type="term" value="P:ubiquitin-dependent protein catabolic process"/>
    <property type="evidence" value="ECO:0007669"/>
    <property type="project" value="InterPro"/>
</dbReference>
<reference evidence="3" key="1">
    <citation type="journal article" date="2023" name="G3 (Bethesda)">
        <title>Whole genome assemblies of Zophobas morio and Tenebrio molitor.</title>
        <authorList>
            <person name="Kaur S."/>
            <person name="Stinson S.A."/>
            <person name="diCenzo G.C."/>
        </authorList>
    </citation>
    <scope>NUCLEOTIDE SEQUENCE</scope>
    <source>
        <strain evidence="3">QUZm001</strain>
    </source>
</reference>
<sequence>MKQPKNLRQVAYPLRSLTLNIIEEQPQLIRLTLLHGLTSVPPNLSPVGGGARYHTDLLLTLAGLLSQAQSGEHGIFAIAEAKEVAQAHAPLISKRALREVVEDPVDVILSNEAGLIKRSYDPLKCKHCLKDKCLHCVDLEPFDEEYLKEKKIKFMSFQTFTRFLKKRQSNDKCFSLPRWRFTVRSDCSHPSWPKGLCSRCQPTALTLNSQPFRHVDYVEFESPQVLDMFLDYWRSSGGRQRFGFLIGQYEPFYDVPLGVKARVAAIYEPPQESDAFTLQLLDDPQETVLHGLLSQLGLAVVGCIFTDLENAGGGLVRHKRHKDTFFLSSFECILAAEFQNKYRSPCKLAEEGYYGSKFVTVVVSGNQEGQVGLEAYQISNQGMSLVSAGLLRPTTAFDKGAVQPVDSSQYVPDVLYSFKDEYGNTVPASADPFFPLDFLLVNVRLYKCFIGPLNKMKCFFLKVGAGAPVAQGPVTFASSTPGNRVAGHATDACRYPQIIKRNIKSMKGYLPAVKQHVESSATPLLALSDFHLLLHLATSDVYSLQVVLSSFLNIFHWPEFIEAFLYWLH</sequence>
<dbReference type="InterPro" id="IPR007717">
    <property type="entry name" value="NPL4_C"/>
</dbReference>
<dbReference type="AlphaFoldDB" id="A0AA38LZV2"/>
<dbReference type="GO" id="GO:0043130">
    <property type="term" value="F:ubiquitin binding"/>
    <property type="evidence" value="ECO:0007669"/>
    <property type="project" value="TreeGrafter"/>
</dbReference>
<evidence type="ECO:0000256" key="1">
    <source>
        <dbReference type="ARBA" id="ARBA00011025"/>
    </source>
</evidence>
<dbReference type="InterPro" id="IPR037518">
    <property type="entry name" value="MPN"/>
</dbReference>
<dbReference type="InterPro" id="IPR007716">
    <property type="entry name" value="NPL4_Zn-bd_put"/>
</dbReference>
<dbReference type="EMBL" id="JALNTZ010000553">
    <property type="protein sequence ID" value="KAJ3634402.1"/>
    <property type="molecule type" value="Genomic_DNA"/>
</dbReference>
<proteinExistence type="inferred from homology"/>
<dbReference type="PANTHER" id="PTHR12710:SF0">
    <property type="entry name" value="NUCLEAR PROTEIN LOCALIZATION PROTEIN 4 HOMOLOG"/>
    <property type="match status" value="1"/>
</dbReference>
<organism evidence="3 4">
    <name type="scientific">Zophobas morio</name>
    <dbReference type="NCBI Taxonomy" id="2755281"/>
    <lineage>
        <taxon>Eukaryota</taxon>
        <taxon>Metazoa</taxon>
        <taxon>Ecdysozoa</taxon>
        <taxon>Arthropoda</taxon>
        <taxon>Hexapoda</taxon>
        <taxon>Insecta</taxon>
        <taxon>Pterygota</taxon>
        <taxon>Neoptera</taxon>
        <taxon>Endopterygota</taxon>
        <taxon>Coleoptera</taxon>
        <taxon>Polyphaga</taxon>
        <taxon>Cucujiformia</taxon>
        <taxon>Tenebrionidae</taxon>
        <taxon>Zophobas</taxon>
    </lineage>
</organism>
<gene>
    <name evidence="3" type="ORF">Zmor_019121</name>
</gene>
<protein>
    <recommendedName>
        <fullName evidence="2">MPN domain-containing protein</fullName>
    </recommendedName>
</protein>
<dbReference type="PIRSF" id="PIRSF010052">
    <property type="entry name" value="Polyub_prc_Npl4"/>
    <property type="match status" value="1"/>
</dbReference>
<evidence type="ECO:0000313" key="4">
    <source>
        <dbReference type="Proteomes" id="UP001168821"/>
    </source>
</evidence>
<accession>A0AA38LZV2</accession>
<evidence type="ECO:0000313" key="3">
    <source>
        <dbReference type="EMBL" id="KAJ3634402.1"/>
    </source>
</evidence>
<dbReference type="Pfam" id="PF05021">
    <property type="entry name" value="NPL4"/>
    <property type="match status" value="1"/>
</dbReference>
<comment type="similarity">
    <text evidence="1">Belongs to the NPL4 family.</text>
</comment>
<evidence type="ECO:0000259" key="2">
    <source>
        <dbReference type="PROSITE" id="PS50249"/>
    </source>
</evidence>
<dbReference type="Pfam" id="PF05020">
    <property type="entry name" value="zf-NPL4"/>
    <property type="match status" value="1"/>
</dbReference>
<dbReference type="InterPro" id="IPR016563">
    <property type="entry name" value="Npl4"/>
</dbReference>
<dbReference type="Proteomes" id="UP001168821">
    <property type="component" value="Unassembled WGS sequence"/>
</dbReference>
<feature type="domain" description="MPN" evidence="2">
    <location>
        <begin position="218"/>
        <end position="354"/>
    </location>
</feature>
<keyword evidence="4" id="KW-1185">Reference proteome</keyword>